<feature type="transmembrane region" description="Helical" evidence="7">
    <location>
        <begin position="279"/>
        <end position="303"/>
    </location>
</feature>
<evidence type="ECO:0000256" key="5">
    <source>
        <dbReference type="ARBA" id="ARBA00022989"/>
    </source>
</evidence>
<evidence type="ECO:0000256" key="3">
    <source>
        <dbReference type="ARBA" id="ARBA00022475"/>
    </source>
</evidence>
<protein>
    <submittedName>
        <fullName evidence="8">Uncharacterized protein</fullName>
    </submittedName>
</protein>
<organism evidence="8 10">
    <name type="scientific">Sphingomonas cavernae</name>
    <dbReference type="NCBI Taxonomy" id="2320861"/>
    <lineage>
        <taxon>Bacteria</taxon>
        <taxon>Pseudomonadati</taxon>
        <taxon>Pseudomonadota</taxon>
        <taxon>Alphaproteobacteria</taxon>
        <taxon>Sphingomonadales</taxon>
        <taxon>Sphingomonadaceae</taxon>
        <taxon>Sphingomonas</taxon>
    </lineage>
</organism>
<sequence length="398" mass="43720">MFILIWKRPVFLSTVSLVAVRFLGVGARYFGLLTLASIVPAAQFASYALAFIVAEFARCLADGGVDTVYLRRAEALEPDERVRVARRAMLLKLMHGLMTAVGVIIILNSLHGVNLLMLFIGLQFFPQSLLQLTLNVRQVDNKAHEIVGIIGAVYVTAMAMAVLSHFGFPTGKWCLPYIAVAELICAAIFFRVRLIFRINDLRVAYKVFFPQALPVLGLALLAYANTRTDALLVSKLMSPDVAGKYMYLARWVDFVPMLIGGVALPLVGKIPSIRAKGYWYFGALFAVATAWIPFAIAQLVVWFNPAYAPADGLQWILATIAGVRAMLTVTTVLLLSVWRDGWLFRIAICTSITIPLVGWQLGSAFGAVGVAGTVLAVEASNLLCQIWLLLRLRDARQN</sequence>
<feature type="transmembrane region" description="Helical" evidence="7">
    <location>
        <begin position="34"/>
        <end position="54"/>
    </location>
</feature>
<keyword evidence="5 7" id="KW-1133">Transmembrane helix</keyword>
<comment type="similarity">
    <text evidence="2">Belongs to the polysaccharide synthase family.</text>
</comment>
<dbReference type="InterPro" id="IPR050833">
    <property type="entry name" value="Poly_Biosynth_Transport"/>
</dbReference>
<evidence type="ECO:0000256" key="7">
    <source>
        <dbReference type="SAM" id="Phobius"/>
    </source>
</evidence>
<dbReference type="Proteomes" id="UP000286100">
    <property type="component" value="Unassembled WGS sequence"/>
</dbReference>
<comment type="subcellular location">
    <subcellularLocation>
        <location evidence="1">Cell membrane</location>
        <topology evidence="1">Multi-pass membrane protein</topology>
    </subcellularLocation>
</comment>
<feature type="transmembrane region" description="Helical" evidence="7">
    <location>
        <begin position="146"/>
        <end position="168"/>
    </location>
</feature>
<keyword evidence="3" id="KW-1003">Cell membrane</keyword>
<accession>A0A418VZF0</accession>
<dbReference type="AlphaFoldDB" id="A0A418VZF0"/>
<evidence type="ECO:0000256" key="2">
    <source>
        <dbReference type="ARBA" id="ARBA00007430"/>
    </source>
</evidence>
<keyword evidence="6 7" id="KW-0472">Membrane</keyword>
<dbReference type="OrthoDB" id="925916at2"/>
<evidence type="ECO:0000313" key="9">
    <source>
        <dbReference type="EMBL" id="RJF90877.1"/>
    </source>
</evidence>
<dbReference type="PANTHER" id="PTHR30250:SF10">
    <property type="entry name" value="LIPOPOLYSACCHARIDE BIOSYNTHESIS PROTEIN WZXC"/>
    <property type="match status" value="1"/>
</dbReference>
<feature type="transmembrane region" description="Helical" evidence="7">
    <location>
        <begin position="113"/>
        <end position="134"/>
    </location>
</feature>
<evidence type="ECO:0000256" key="6">
    <source>
        <dbReference type="ARBA" id="ARBA00023136"/>
    </source>
</evidence>
<feature type="transmembrane region" description="Helical" evidence="7">
    <location>
        <begin position="342"/>
        <end position="361"/>
    </location>
</feature>
<evidence type="ECO:0000256" key="1">
    <source>
        <dbReference type="ARBA" id="ARBA00004651"/>
    </source>
</evidence>
<dbReference type="Pfam" id="PF13440">
    <property type="entry name" value="Polysacc_synt_3"/>
    <property type="match status" value="1"/>
</dbReference>
<proteinExistence type="inferred from homology"/>
<keyword evidence="10" id="KW-1185">Reference proteome</keyword>
<evidence type="ECO:0000313" key="10">
    <source>
        <dbReference type="Proteomes" id="UP000286100"/>
    </source>
</evidence>
<keyword evidence="4 7" id="KW-0812">Transmembrane</keyword>
<name>A0A418VZF0_9SPHN</name>
<dbReference type="EMBL" id="QYUM01000005">
    <property type="protein sequence ID" value="RJF83131.1"/>
    <property type="molecule type" value="Genomic_DNA"/>
</dbReference>
<feature type="transmembrane region" description="Helical" evidence="7">
    <location>
        <begin position="245"/>
        <end position="267"/>
    </location>
</feature>
<feature type="transmembrane region" description="Helical" evidence="7">
    <location>
        <begin position="315"/>
        <end position="335"/>
    </location>
</feature>
<dbReference type="GO" id="GO:0005886">
    <property type="term" value="C:plasma membrane"/>
    <property type="evidence" value="ECO:0007669"/>
    <property type="project" value="UniProtKB-SubCell"/>
</dbReference>
<dbReference type="EMBL" id="QYUM01000003">
    <property type="protein sequence ID" value="RJF90877.1"/>
    <property type="molecule type" value="Genomic_DNA"/>
</dbReference>
<feature type="transmembrane region" description="Helical" evidence="7">
    <location>
        <begin position="203"/>
        <end position="225"/>
    </location>
</feature>
<reference evidence="8 10" key="1">
    <citation type="submission" date="2018-09" db="EMBL/GenBank/DDBJ databases">
        <authorList>
            <person name="Zhu H."/>
        </authorList>
    </citation>
    <scope>NUCLEOTIDE SEQUENCE [LARGE SCALE GENOMIC DNA]</scope>
    <source>
        <strain evidence="8 10">K2R01-6</strain>
    </source>
</reference>
<gene>
    <name evidence="9" type="ORF">D3876_11905</name>
    <name evidence="8" type="ORF">D3876_20155</name>
</gene>
<feature type="transmembrane region" description="Helical" evidence="7">
    <location>
        <begin position="174"/>
        <end position="196"/>
    </location>
</feature>
<comment type="caution">
    <text evidence="8">The sequence shown here is derived from an EMBL/GenBank/DDBJ whole genome shotgun (WGS) entry which is preliminary data.</text>
</comment>
<feature type="transmembrane region" description="Helical" evidence="7">
    <location>
        <begin position="367"/>
        <end position="390"/>
    </location>
</feature>
<evidence type="ECO:0000313" key="8">
    <source>
        <dbReference type="EMBL" id="RJF83131.1"/>
    </source>
</evidence>
<evidence type="ECO:0000256" key="4">
    <source>
        <dbReference type="ARBA" id="ARBA00022692"/>
    </source>
</evidence>
<dbReference type="PANTHER" id="PTHR30250">
    <property type="entry name" value="PST FAMILY PREDICTED COLANIC ACID TRANSPORTER"/>
    <property type="match status" value="1"/>
</dbReference>